<name>A0ABU2NI21_9PSEU</name>
<dbReference type="RefSeq" id="WP_311560125.1">
    <property type="nucleotide sequence ID" value="NZ_JAVREJ010000037.1"/>
</dbReference>
<reference evidence="2" key="1">
    <citation type="submission" date="2023-07" db="EMBL/GenBank/DDBJ databases">
        <title>30 novel species of actinomycetes from the DSMZ collection.</title>
        <authorList>
            <person name="Nouioui I."/>
        </authorList>
    </citation>
    <scope>NUCLEOTIDE SEQUENCE [LARGE SCALE GENOMIC DNA]</scope>
    <source>
        <strain evidence="2">DSM 45834</strain>
    </source>
</reference>
<comment type="caution">
    <text evidence="1">The sequence shown here is derived from an EMBL/GenBank/DDBJ whole genome shotgun (WGS) entry which is preliminary data.</text>
</comment>
<organism evidence="1 2">
    <name type="scientific">Pseudonocardia charpentierae</name>
    <dbReference type="NCBI Taxonomy" id="3075545"/>
    <lineage>
        <taxon>Bacteria</taxon>
        <taxon>Bacillati</taxon>
        <taxon>Actinomycetota</taxon>
        <taxon>Actinomycetes</taxon>
        <taxon>Pseudonocardiales</taxon>
        <taxon>Pseudonocardiaceae</taxon>
        <taxon>Pseudonocardia</taxon>
    </lineage>
</organism>
<keyword evidence="2" id="KW-1185">Reference proteome</keyword>
<evidence type="ECO:0008006" key="3">
    <source>
        <dbReference type="Google" id="ProtNLM"/>
    </source>
</evidence>
<proteinExistence type="predicted"/>
<evidence type="ECO:0000313" key="1">
    <source>
        <dbReference type="EMBL" id="MDT0353612.1"/>
    </source>
</evidence>
<sequence length="902" mass="100315">MIESSSQPYQDFLRSADIARWRDCLDRTVRRLAALDVAEPEQRVRTLAEALCVTAYLSWLSRASGESAEAGNADQIYRQLIGDLVRRGSTNVSPELDLCWGIVLGYAGYAAMAEPLLRPDKRTMPAPEHLLLMMPGVAVRNAAFLHPHFVDLSPNVFLPLVHSYGDALAAIGAAAEARDLIYRVEPAVTHPLLIDVLGGVEERLGRWDEAAAVYRRSNWPVHRYRRALVAAIAGHGSMERHLEPDAPTIRRAGEFEPDFDQVEIGRSVAFLNACVWRPNRSWVVELELGKLSFGRRRNAEADLHYLRAGRSAPESAQYIIYWLRFCNYTWLAGASAHSALSMTPEALTAGREALARSSPEDNTAAIRIWIADGVDDHELIQADLSAWEPYDRAQAYEIVGAADLAVDEWIEALRYGYGPSLFRPLMLRLDRAGLRGCVDMLAEVVLQQSYDDFGGLLEITRNLSATSPTPASATGHAEEPIINRYVKRLVELGGQQFKSNVQTYAVLLSGDFLDTAEELLQRLTKQADGVSELLAVAVLRRASAQATQSRDEVLGCLRRAVTEARDRSERLQIARELFHWGEVSAARALLEQDRVFDPDQQLSHAEAIVAVQCTPWLMAEDQADVVDRAVRRLLDDPTIRLDARSYADRLTSAISEAQGMSAAADEAEKRLQEVRGHLQESRWQGKPSEGAAAIQRLQEQIDNVDPTPQPFDPTAVAGPGTSFGLRLAAVTEMRDGLRGWLNVARRVTIPAPRRSASAGGGLDRPENRRAIQLRDLWRARLVPESAADAAPDASAERAADVAFRVFFDEERQLRETRQRLLREAAVPSFQRALRYGQALRMLLPQLIGDREREEPHPLFRALFAAVARDVEGQISDLDEVLADIESELEPTDQAEAWHSDDE</sequence>
<evidence type="ECO:0000313" key="2">
    <source>
        <dbReference type="Proteomes" id="UP001183202"/>
    </source>
</evidence>
<protein>
    <recommendedName>
        <fullName evidence="3">Tetratricopeptide repeat-containing protein</fullName>
    </recommendedName>
</protein>
<gene>
    <name evidence="1" type="ORF">RM445_29385</name>
</gene>
<dbReference type="Proteomes" id="UP001183202">
    <property type="component" value="Unassembled WGS sequence"/>
</dbReference>
<dbReference type="EMBL" id="JAVREJ010000037">
    <property type="protein sequence ID" value="MDT0353612.1"/>
    <property type="molecule type" value="Genomic_DNA"/>
</dbReference>
<accession>A0ABU2NI21</accession>